<organism evidence="1 2">
    <name type="scientific">Brachionus plicatilis</name>
    <name type="common">Marine rotifer</name>
    <name type="synonym">Brachionus muelleri</name>
    <dbReference type="NCBI Taxonomy" id="10195"/>
    <lineage>
        <taxon>Eukaryota</taxon>
        <taxon>Metazoa</taxon>
        <taxon>Spiralia</taxon>
        <taxon>Gnathifera</taxon>
        <taxon>Rotifera</taxon>
        <taxon>Eurotatoria</taxon>
        <taxon>Monogononta</taxon>
        <taxon>Pseudotrocha</taxon>
        <taxon>Ploima</taxon>
        <taxon>Brachionidae</taxon>
        <taxon>Brachionus</taxon>
    </lineage>
</organism>
<gene>
    <name evidence="1" type="ORF">BpHYR1_046755</name>
</gene>
<name>A0A3M7QU75_BRAPC</name>
<dbReference type="AlphaFoldDB" id="A0A3M7QU75"/>
<comment type="caution">
    <text evidence="1">The sequence shown here is derived from an EMBL/GenBank/DDBJ whole genome shotgun (WGS) entry which is preliminary data.</text>
</comment>
<proteinExistence type="predicted"/>
<keyword evidence="2" id="KW-1185">Reference proteome</keyword>
<protein>
    <submittedName>
        <fullName evidence="1">Uncharacterized protein</fullName>
    </submittedName>
</protein>
<reference evidence="1 2" key="1">
    <citation type="journal article" date="2018" name="Sci. Rep.">
        <title>Genomic signatures of local adaptation to the degree of environmental predictability in rotifers.</title>
        <authorList>
            <person name="Franch-Gras L."/>
            <person name="Hahn C."/>
            <person name="Garcia-Roger E.M."/>
            <person name="Carmona M.J."/>
            <person name="Serra M."/>
            <person name="Gomez A."/>
        </authorList>
    </citation>
    <scope>NUCLEOTIDE SEQUENCE [LARGE SCALE GENOMIC DNA]</scope>
    <source>
        <strain evidence="1">HYR1</strain>
    </source>
</reference>
<dbReference type="Proteomes" id="UP000276133">
    <property type="component" value="Unassembled WGS sequence"/>
</dbReference>
<evidence type="ECO:0000313" key="1">
    <source>
        <dbReference type="EMBL" id="RNA14920.1"/>
    </source>
</evidence>
<dbReference type="EMBL" id="REGN01005090">
    <property type="protein sequence ID" value="RNA14920.1"/>
    <property type="molecule type" value="Genomic_DNA"/>
</dbReference>
<sequence>MNLNHFLQFLSRICTLSVNKASIVDKAYYINTDKSANELIRYLLSKIKLFWHISIQIIRS</sequence>
<evidence type="ECO:0000313" key="2">
    <source>
        <dbReference type="Proteomes" id="UP000276133"/>
    </source>
</evidence>
<accession>A0A3M7QU75</accession>